<gene>
    <name evidence="4" type="ORF">D779_0836</name>
</gene>
<dbReference type="Gene3D" id="3.40.50.300">
    <property type="entry name" value="P-loop containing nucleotide triphosphate hydrolases"/>
    <property type="match status" value="1"/>
</dbReference>
<name>W9VCB2_9GAMM</name>
<reference evidence="4 5" key="1">
    <citation type="submission" date="2012-11" db="EMBL/GenBank/DDBJ databases">
        <title>Genome assembly of Thiorhodococcus sp. AK35.</title>
        <authorList>
            <person name="Nupur N."/>
            <person name="Khatri I."/>
            <person name="Subramanian S."/>
            <person name="Pinnaka A."/>
        </authorList>
    </citation>
    <scope>NUCLEOTIDE SEQUENCE [LARGE SCALE GENOMIC DNA]</scope>
    <source>
        <strain evidence="4 5">AK35</strain>
    </source>
</reference>
<dbReference type="PROSITE" id="PS50893">
    <property type="entry name" value="ABC_TRANSPORTER_2"/>
    <property type="match status" value="1"/>
</dbReference>
<accession>W9VCB2</accession>
<proteinExistence type="predicted"/>
<dbReference type="PATRIC" id="fig|1249627.3.peg.119"/>
<evidence type="ECO:0000313" key="4">
    <source>
        <dbReference type="EMBL" id="EXJ17084.1"/>
    </source>
</evidence>
<dbReference type="InterPro" id="IPR003439">
    <property type="entry name" value="ABC_transporter-like_ATP-bd"/>
</dbReference>
<sequence length="203" mass="22865">MASLRLSGLRHRLLEPVELSLESGELAFVSGPSGSGKSLLLRAIADLDPHEGEAWIGDQARSSMPAPVWRRRVGFLPAESFWWADRVGEHLPPAEPALKDWLERLGFGPETLDWSIARLSTGERQRLSLVRLLAQRPEVLLLDEPTANLDPNNRDRVESLIEGYRQDASASLLWVSHDPDQRRRLDGRSLLIRDGRLEPESWA</sequence>
<dbReference type="eggNOG" id="COG4619">
    <property type="taxonomic scope" value="Bacteria"/>
</dbReference>
<dbReference type="Proteomes" id="UP000019460">
    <property type="component" value="Unassembled WGS sequence"/>
</dbReference>
<evidence type="ECO:0000256" key="2">
    <source>
        <dbReference type="ARBA" id="ARBA00022840"/>
    </source>
</evidence>
<dbReference type="PANTHER" id="PTHR43119:SF1">
    <property type="entry name" value="ABC TRANSPORTER DOMAIN-CONTAINING PROTEIN"/>
    <property type="match status" value="1"/>
</dbReference>
<dbReference type="RefSeq" id="WP_043747880.1">
    <property type="nucleotide sequence ID" value="NZ_AONC01000002.1"/>
</dbReference>
<dbReference type="InterPro" id="IPR003593">
    <property type="entry name" value="AAA+_ATPase"/>
</dbReference>
<dbReference type="SMART" id="SM00382">
    <property type="entry name" value="AAA"/>
    <property type="match status" value="1"/>
</dbReference>
<dbReference type="Pfam" id="PF00005">
    <property type="entry name" value="ABC_tran"/>
    <property type="match status" value="1"/>
</dbReference>
<comment type="caution">
    <text evidence="4">The sequence shown here is derived from an EMBL/GenBank/DDBJ whole genome shotgun (WGS) entry which is preliminary data.</text>
</comment>
<evidence type="ECO:0000256" key="1">
    <source>
        <dbReference type="ARBA" id="ARBA00022741"/>
    </source>
</evidence>
<dbReference type="AlphaFoldDB" id="W9VCB2"/>
<dbReference type="OrthoDB" id="4408248at2"/>
<protein>
    <submittedName>
        <fullName evidence="4">YbbL ABC transporter ATP-binding protein</fullName>
    </submittedName>
</protein>
<feature type="domain" description="ABC transporter" evidence="3">
    <location>
        <begin position="4"/>
        <end position="203"/>
    </location>
</feature>
<dbReference type="STRING" id="1249627.D779_0836"/>
<dbReference type="EMBL" id="AONC01000002">
    <property type="protein sequence ID" value="EXJ17084.1"/>
    <property type="molecule type" value="Genomic_DNA"/>
</dbReference>
<dbReference type="InterPro" id="IPR027417">
    <property type="entry name" value="P-loop_NTPase"/>
</dbReference>
<organism evidence="4 5">
    <name type="scientific">Imhoffiella purpurea</name>
    <dbReference type="NCBI Taxonomy" id="1249627"/>
    <lineage>
        <taxon>Bacteria</taxon>
        <taxon>Pseudomonadati</taxon>
        <taxon>Pseudomonadota</taxon>
        <taxon>Gammaproteobacteria</taxon>
        <taxon>Chromatiales</taxon>
        <taxon>Chromatiaceae</taxon>
        <taxon>Imhoffiella</taxon>
    </lineage>
</organism>
<dbReference type="GO" id="GO:0005524">
    <property type="term" value="F:ATP binding"/>
    <property type="evidence" value="ECO:0007669"/>
    <property type="project" value="UniProtKB-KW"/>
</dbReference>
<dbReference type="PANTHER" id="PTHR43119">
    <property type="entry name" value="ABC TRANSPORT PROTEIN ATP-BINDING COMPONENT-RELATED"/>
    <property type="match status" value="1"/>
</dbReference>
<keyword evidence="2 4" id="KW-0067">ATP-binding</keyword>
<keyword evidence="1" id="KW-0547">Nucleotide-binding</keyword>
<dbReference type="SUPFAM" id="SSF52540">
    <property type="entry name" value="P-loop containing nucleoside triphosphate hydrolases"/>
    <property type="match status" value="1"/>
</dbReference>
<dbReference type="GO" id="GO:0016887">
    <property type="term" value="F:ATP hydrolysis activity"/>
    <property type="evidence" value="ECO:0007669"/>
    <property type="project" value="InterPro"/>
</dbReference>
<evidence type="ECO:0000313" key="5">
    <source>
        <dbReference type="Proteomes" id="UP000019460"/>
    </source>
</evidence>
<evidence type="ECO:0000259" key="3">
    <source>
        <dbReference type="PROSITE" id="PS50893"/>
    </source>
</evidence>
<keyword evidence="5" id="KW-1185">Reference proteome</keyword>